<keyword evidence="3" id="KW-1185">Reference proteome</keyword>
<dbReference type="Proteomes" id="UP000281985">
    <property type="component" value="Unassembled WGS sequence"/>
</dbReference>
<dbReference type="EMBL" id="REFV01000016">
    <property type="protein sequence ID" value="RMB56512.1"/>
    <property type="molecule type" value="Genomic_DNA"/>
</dbReference>
<sequence length="479" mass="54906">MTKFITAILILLVSFTSCAQVAFTEQNVAIDDSLNIAVIHIPKDASLSKTTAIPLENENYTLTLSKTKNLTTIAHKLKSASGKKYIAYLTTFPLFQIDAPNGIVNEPKRMSTIHYAEKDTTFTAYAGIELRGSSSIVFAKKTYDLNFYTDSTGTENLDVKLAGMRKDDDWILDGLYNEPLRMRSYISLNLWNDIYEPYYLDREPKAKAGATAKYAEVFVNGRYKGVFLLSEQVDRKLTKIKKMDEGDIIRGELFQGARYLGASSFDSVPKKKNFLASWGGYDIKYPVPTNQFWDNVHPFTDFVVNSDDDAFAKAISQKFYLPNAMDYFLYINAVRAPDNLGKNLYLIRYDDGEPYFYAPWDLDGSLGTIFSGKRIATTDDWLDNGLLRRLLATDAEGFVTKFKSRWIALRADQLSTERLLEKQAKTYRKLKDNLIFEREAKAWDNFKYDEEGLEYMQEWTTKRLEFLDGYIEKLNPKTD</sequence>
<gene>
    <name evidence="2" type="ORF">EAX61_13960</name>
</gene>
<dbReference type="PROSITE" id="PS51257">
    <property type="entry name" value="PROKAR_LIPOPROTEIN"/>
    <property type="match status" value="1"/>
</dbReference>
<dbReference type="RefSeq" id="WP_121918324.1">
    <property type="nucleotide sequence ID" value="NZ_REFV01000016.1"/>
</dbReference>
<dbReference type="InterPro" id="IPR014867">
    <property type="entry name" value="Spore_coat_CotH_CotH2/3/7"/>
</dbReference>
<keyword evidence="2" id="KW-0167">Capsid protein</keyword>
<dbReference type="AlphaFoldDB" id="A0A3M0G2T5"/>
<keyword evidence="1" id="KW-0732">Signal</keyword>
<evidence type="ECO:0000313" key="2">
    <source>
        <dbReference type="EMBL" id="RMB56512.1"/>
    </source>
</evidence>
<reference evidence="2 3" key="1">
    <citation type="submission" date="2018-10" db="EMBL/GenBank/DDBJ databases">
        <title>Dokdonia luteus sp. nov., isolated from sea water.</title>
        <authorList>
            <person name="Zhou L.Y."/>
            <person name="Du Z.J."/>
        </authorList>
    </citation>
    <scope>NUCLEOTIDE SEQUENCE [LARGE SCALE GENOMIC DNA]</scope>
    <source>
        <strain evidence="2 3">SH27</strain>
    </source>
</reference>
<dbReference type="OrthoDB" id="9803752at2"/>
<accession>A0A3M0G2T5</accession>
<feature type="chain" id="PRO_5018043480" evidence="1">
    <location>
        <begin position="20"/>
        <end position="479"/>
    </location>
</feature>
<comment type="caution">
    <text evidence="2">The sequence shown here is derived from an EMBL/GenBank/DDBJ whole genome shotgun (WGS) entry which is preliminary data.</text>
</comment>
<feature type="signal peptide" evidence="1">
    <location>
        <begin position="1"/>
        <end position="19"/>
    </location>
</feature>
<name>A0A3M0G2T5_9FLAO</name>
<evidence type="ECO:0000313" key="3">
    <source>
        <dbReference type="Proteomes" id="UP000281985"/>
    </source>
</evidence>
<evidence type="ECO:0000256" key="1">
    <source>
        <dbReference type="SAM" id="SignalP"/>
    </source>
</evidence>
<proteinExistence type="predicted"/>
<protein>
    <submittedName>
        <fullName evidence="2">Spore coat protein CotH</fullName>
    </submittedName>
</protein>
<dbReference type="Pfam" id="PF08757">
    <property type="entry name" value="CotH"/>
    <property type="match status" value="1"/>
</dbReference>
<keyword evidence="2" id="KW-0946">Virion</keyword>
<organism evidence="2 3">
    <name type="scientific">Dokdonia sinensis</name>
    <dbReference type="NCBI Taxonomy" id="2479847"/>
    <lineage>
        <taxon>Bacteria</taxon>
        <taxon>Pseudomonadati</taxon>
        <taxon>Bacteroidota</taxon>
        <taxon>Flavobacteriia</taxon>
        <taxon>Flavobacteriales</taxon>
        <taxon>Flavobacteriaceae</taxon>
        <taxon>Dokdonia</taxon>
    </lineage>
</organism>